<sequence length="297" mass="34962">MSVRQTIKRYTKIISLLRLRPMSFKEIQAEMEKDPDAVEENLTTSIRTMQRDIKAIASIYDIEIKNDPKTSKYYIVEDVEDLPSKRLRENFEILNAIRMSRGFGDSLVFEERRSLGTEHMAGLLHAIQNKLFVSFSYEKFWDDSIRDRKVAPVALKESRNRWYLIGRDENDQRAKNFALDRIGNLFIEKSGFEPIPYDVEKEFKDCFGIINGTNEEATEIILSFTPEQGRYVESLPLHPSQSLISKSEEEFQFRYYIRPTYDFKMEILSYGNKVKVIEPKEFKEEIVKNLRATLSQY</sequence>
<name>A0A7K1LMK9_9FLAO</name>
<proteinExistence type="predicted"/>
<dbReference type="InterPro" id="IPR057727">
    <property type="entry name" value="WCX_dom"/>
</dbReference>
<dbReference type="RefSeq" id="WP_156274901.1">
    <property type="nucleotide sequence ID" value="NZ_BAABGI010000001.1"/>
</dbReference>
<dbReference type="InterPro" id="IPR051534">
    <property type="entry name" value="CBASS_pafABC_assoc_protein"/>
</dbReference>
<feature type="domain" description="WYL" evidence="1">
    <location>
        <begin position="119"/>
        <end position="185"/>
    </location>
</feature>
<dbReference type="AlphaFoldDB" id="A0A7K1LMK9"/>
<evidence type="ECO:0000313" key="4">
    <source>
        <dbReference type="Proteomes" id="UP000460416"/>
    </source>
</evidence>
<protein>
    <submittedName>
        <fullName evidence="3">WYL domain-containing protein</fullName>
    </submittedName>
</protein>
<dbReference type="Pfam" id="PF13280">
    <property type="entry name" value="WYL"/>
    <property type="match status" value="1"/>
</dbReference>
<keyword evidence="4" id="KW-1185">Reference proteome</keyword>
<feature type="domain" description="WCX" evidence="2">
    <location>
        <begin position="217"/>
        <end position="293"/>
    </location>
</feature>
<dbReference type="EMBL" id="VJVW01000002">
    <property type="protein sequence ID" value="MUP42045.1"/>
    <property type="molecule type" value="Genomic_DNA"/>
</dbReference>
<dbReference type="PANTHER" id="PTHR34580:SF9">
    <property type="entry name" value="SLL5097 PROTEIN"/>
    <property type="match status" value="1"/>
</dbReference>
<gene>
    <name evidence="3" type="ORF">FLP08_05630</name>
</gene>
<organism evidence="3 4">
    <name type="scientific">Christiangramia aestuarii</name>
    <dbReference type="NCBI Taxonomy" id="1028746"/>
    <lineage>
        <taxon>Bacteria</taxon>
        <taxon>Pseudomonadati</taxon>
        <taxon>Bacteroidota</taxon>
        <taxon>Flavobacteriia</taxon>
        <taxon>Flavobacteriales</taxon>
        <taxon>Flavobacteriaceae</taxon>
        <taxon>Christiangramia</taxon>
    </lineage>
</organism>
<dbReference type="PROSITE" id="PS52050">
    <property type="entry name" value="WYL"/>
    <property type="match status" value="1"/>
</dbReference>
<accession>A0A7K1LMK9</accession>
<dbReference type="Pfam" id="PF25583">
    <property type="entry name" value="WCX"/>
    <property type="match status" value="1"/>
</dbReference>
<dbReference type="OrthoDB" id="43316at2"/>
<dbReference type="InterPro" id="IPR026881">
    <property type="entry name" value="WYL_dom"/>
</dbReference>
<reference evidence="3 4" key="1">
    <citation type="submission" date="2019-07" db="EMBL/GenBank/DDBJ databases">
        <title>Gramella aestuarii sp. nov., isolated from a tidal flat, and emended description of Gramella echinicola.</title>
        <authorList>
            <person name="Liu L."/>
        </authorList>
    </citation>
    <scope>NUCLEOTIDE SEQUENCE [LARGE SCALE GENOMIC DNA]</scope>
    <source>
        <strain evidence="3 4">BS12</strain>
    </source>
</reference>
<evidence type="ECO:0000313" key="3">
    <source>
        <dbReference type="EMBL" id="MUP42045.1"/>
    </source>
</evidence>
<evidence type="ECO:0000259" key="2">
    <source>
        <dbReference type="Pfam" id="PF25583"/>
    </source>
</evidence>
<evidence type="ECO:0000259" key="1">
    <source>
        <dbReference type="Pfam" id="PF13280"/>
    </source>
</evidence>
<dbReference type="PANTHER" id="PTHR34580">
    <property type="match status" value="1"/>
</dbReference>
<comment type="caution">
    <text evidence="3">The sequence shown here is derived from an EMBL/GenBank/DDBJ whole genome shotgun (WGS) entry which is preliminary data.</text>
</comment>
<dbReference type="Proteomes" id="UP000460416">
    <property type="component" value="Unassembled WGS sequence"/>
</dbReference>